<dbReference type="PANTHER" id="PTHR35606:SF4">
    <property type="entry name" value="CELLULOSE-BINDING FAMILY II PROTEIN"/>
    <property type="match status" value="1"/>
</dbReference>
<name>G4YY90_PHYSP</name>
<keyword evidence="3" id="KW-1185">Reference proteome</keyword>
<dbReference type="GeneID" id="20662431"/>
<feature type="non-terminal residue" evidence="2">
    <location>
        <position position="215"/>
    </location>
</feature>
<dbReference type="PANTHER" id="PTHR35606">
    <property type="entry name" value="CELLULOSE-BINDING FAMILY II PROTEIN"/>
    <property type="match status" value="1"/>
</dbReference>
<gene>
    <name evidence="2" type="ORF">PHYSODRAFT_541058</name>
</gene>
<feature type="region of interest" description="Disordered" evidence="1">
    <location>
        <begin position="195"/>
        <end position="215"/>
    </location>
</feature>
<dbReference type="RefSeq" id="XP_009518529.1">
    <property type="nucleotide sequence ID" value="XM_009520234.1"/>
</dbReference>
<organism evidence="2 3">
    <name type="scientific">Phytophthora sojae (strain P6497)</name>
    <name type="common">Soybean stem and root rot agent</name>
    <name type="synonym">Phytophthora megasperma f. sp. glycines</name>
    <dbReference type="NCBI Taxonomy" id="1094619"/>
    <lineage>
        <taxon>Eukaryota</taxon>
        <taxon>Sar</taxon>
        <taxon>Stramenopiles</taxon>
        <taxon>Oomycota</taxon>
        <taxon>Peronosporomycetes</taxon>
        <taxon>Peronosporales</taxon>
        <taxon>Peronosporaceae</taxon>
        <taxon>Phytophthora</taxon>
    </lineage>
</organism>
<evidence type="ECO:0008006" key="4">
    <source>
        <dbReference type="Google" id="ProtNLM"/>
    </source>
</evidence>
<dbReference type="EMBL" id="JH159152">
    <property type="protein sequence ID" value="EGZ23241.1"/>
    <property type="molecule type" value="Genomic_DNA"/>
</dbReference>
<protein>
    <recommendedName>
        <fullName evidence="4">Neutral zinc metallopeptidase, Zn-binding site</fullName>
    </recommendedName>
</protein>
<sequence>MSKDVSPFHNLIFDQIVNNNASLSYCVRWDNNEKLSKTTASKFEAMLSRQFKLWNHWLIGYDCWPYEKIDIKIVGFFAVRDASLLDWSDDSLGKIYEGVLDDDEIPKCPDECYKHQGQQANADTSACEGQPFDMSLWPSEDVPGQNVDGAGGDWGQRVEVKAMLEIMDDEQMMTLAHEIGHGFRLPDFYGPSDKSSTFPAALMDQSETLTPADGG</sequence>
<evidence type="ECO:0000256" key="1">
    <source>
        <dbReference type="SAM" id="MobiDB-lite"/>
    </source>
</evidence>
<dbReference type="KEGG" id="psoj:PHYSODRAFT_541058"/>
<dbReference type="AlphaFoldDB" id="G4YY90"/>
<evidence type="ECO:0000313" key="3">
    <source>
        <dbReference type="Proteomes" id="UP000002640"/>
    </source>
</evidence>
<reference evidence="2 3" key="1">
    <citation type="journal article" date="2006" name="Science">
        <title>Phytophthora genome sequences uncover evolutionary origins and mechanisms of pathogenesis.</title>
        <authorList>
            <person name="Tyler B.M."/>
            <person name="Tripathy S."/>
            <person name="Zhang X."/>
            <person name="Dehal P."/>
            <person name="Jiang R.H."/>
            <person name="Aerts A."/>
            <person name="Arredondo F.D."/>
            <person name="Baxter L."/>
            <person name="Bensasson D."/>
            <person name="Beynon J.L."/>
            <person name="Chapman J."/>
            <person name="Damasceno C.M."/>
            <person name="Dorrance A.E."/>
            <person name="Dou D."/>
            <person name="Dickerman A.W."/>
            <person name="Dubchak I.L."/>
            <person name="Garbelotto M."/>
            <person name="Gijzen M."/>
            <person name="Gordon S.G."/>
            <person name="Govers F."/>
            <person name="Grunwald N.J."/>
            <person name="Huang W."/>
            <person name="Ivors K.L."/>
            <person name="Jones R.W."/>
            <person name="Kamoun S."/>
            <person name="Krampis K."/>
            <person name="Lamour K.H."/>
            <person name="Lee M.K."/>
            <person name="McDonald W.H."/>
            <person name="Medina M."/>
            <person name="Meijer H.J."/>
            <person name="Nordberg E.K."/>
            <person name="Maclean D.J."/>
            <person name="Ospina-Giraldo M.D."/>
            <person name="Morris P.F."/>
            <person name="Phuntumart V."/>
            <person name="Putnam N.H."/>
            <person name="Rash S."/>
            <person name="Rose J.K."/>
            <person name="Sakihama Y."/>
            <person name="Salamov A.A."/>
            <person name="Savidor A."/>
            <person name="Scheuring C.F."/>
            <person name="Smith B.M."/>
            <person name="Sobral B.W."/>
            <person name="Terry A."/>
            <person name="Torto-Alalibo T.A."/>
            <person name="Win J."/>
            <person name="Xu Z."/>
            <person name="Zhang H."/>
            <person name="Grigoriev I.V."/>
            <person name="Rokhsar D.S."/>
            <person name="Boore J.L."/>
        </authorList>
    </citation>
    <scope>NUCLEOTIDE SEQUENCE [LARGE SCALE GENOMIC DNA]</scope>
    <source>
        <strain evidence="2 3">P6497</strain>
    </source>
</reference>
<evidence type="ECO:0000313" key="2">
    <source>
        <dbReference type="EMBL" id="EGZ23241.1"/>
    </source>
</evidence>
<accession>G4YY90</accession>
<proteinExistence type="predicted"/>
<dbReference type="InParanoid" id="G4YY90"/>
<dbReference type="Proteomes" id="UP000002640">
    <property type="component" value="Unassembled WGS sequence"/>
</dbReference>